<name>A0A0N7LR91_9RHOB</name>
<dbReference type="AlphaFoldDB" id="A0A0N7LR91"/>
<reference evidence="1 2" key="1">
    <citation type="submission" date="2015-09" db="EMBL/GenBank/DDBJ databases">
        <authorList>
            <consortium name="Swine Surveillance"/>
        </authorList>
    </citation>
    <scope>NUCLEOTIDE SEQUENCE [LARGE SCALE GENOMIC DNA]</scope>
    <source>
        <strain evidence="1 2">CECT 4292</strain>
    </source>
</reference>
<gene>
    <name evidence="1" type="ORF">RUA4292_04370</name>
</gene>
<dbReference type="Proteomes" id="UP000050783">
    <property type="component" value="Unassembled WGS sequence"/>
</dbReference>
<proteinExistence type="predicted"/>
<organism evidence="1 2">
    <name type="scientific">Ruegeria atlantica</name>
    <dbReference type="NCBI Taxonomy" id="81569"/>
    <lineage>
        <taxon>Bacteria</taxon>
        <taxon>Pseudomonadati</taxon>
        <taxon>Pseudomonadota</taxon>
        <taxon>Alphaproteobacteria</taxon>
        <taxon>Rhodobacterales</taxon>
        <taxon>Roseobacteraceae</taxon>
        <taxon>Ruegeria</taxon>
    </lineage>
</organism>
<accession>A0A0N7LR91</accession>
<dbReference type="Pfam" id="PF09411">
    <property type="entry name" value="PagL"/>
    <property type="match status" value="1"/>
</dbReference>
<dbReference type="InterPro" id="IPR018550">
    <property type="entry name" value="Lipid-A_deacylase-rel"/>
</dbReference>
<sequence>MPGYFSKSEELNDLGGSFQIRSLLGVGYTLNSGNKVSVAITHKSNASTQQENPGVNSVLLRYHLAF</sequence>
<evidence type="ECO:0000313" key="1">
    <source>
        <dbReference type="EMBL" id="CUH50164.1"/>
    </source>
</evidence>
<protein>
    <submittedName>
        <fullName evidence="1">Lipid A 3-O-deacylase (PagL)</fullName>
    </submittedName>
</protein>
<dbReference type="EMBL" id="CYPU01000072">
    <property type="protein sequence ID" value="CUH50164.1"/>
    <property type="molecule type" value="Genomic_DNA"/>
</dbReference>
<dbReference type="Gene3D" id="2.40.160.20">
    <property type="match status" value="1"/>
</dbReference>
<evidence type="ECO:0000313" key="2">
    <source>
        <dbReference type="Proteomes" id="UP000050783"/>
    </source>
</evidence>